<keyword evidence="5" id="KW-0496">Mitochondrion</keyword>
<dbReference type="GO" id="GO:0097193">
    <property type="term" value="P:intrinsic apoptotic signaling pathway"/>
    <property type="evidence" value="ECO:0007669"/>
    <property type="project" value="InterPro"/>
</dbReference>
<reference evidence="8" key="1">
    <citation type="submission" date="2015-06" db="EMBL/GenBank/DDBJ databases">
        <title>Expansion of signal transduction pathways in fungi by whole-genome duplication.</title>
        <authorList>
            <consortium name="DOE Joint Genome Institute"/>
            <person name="Corrochano L.M."/>
            <person name="Kuo A."/>
            <person name="Marcet-Houben M."/>
            <person name="Polaino S."/>
            <person name="Salamov A."/>
            <person name="Villalobos J.M."/>
            <person name="Alvarez M.I."/>
            <person name="Avalos J."/>
            <person name="Benito E.P."/>
            <person name="Benoit I."/>
            <person name="Burger G."/>
            <person name="Camino L.P."/>
            <person name="Canovas D."/>
            <person name="Cerda-Olmedo E."/>
            <person name="Cheng J.-F."/>
            <person name="Dominguez A."/>
            <person name="Elias M."/>
            <person name="Eslava A.P."/>
            <person name="Glaser F."/>
            <person name="Grimwood J."/>
            <person name="Gutierrez G."/>
            <person name="Heitman J."/>
            <person name="Henrissat B."/>
            <person name="Iturriaga E.A."/>
            <person name="Lang B.F."/>
            <person name="Lavin J.L."/>
            <person name="Lee S."/>
            <person name="Li W."/>
            <person name="Lindquist E."/>
            <person name="Lopez-Garcia S."/>
            <person name="Luque E.M."/>
            <person name="Marcos A.T."/>
            <person name="Martin J."/>
            <person name="McCluskey K."/>
            <person name="Medina H.R."/>
            <person name="Miralles-Duran A."/>
            <person name="Miyazaki A."/>
            <person name="Munoz-Torres E."/>
            <person name="Oguiza J.A."/>
            <person name="Ohm R."/>
            <person name="Olmedo M."/>
            <person name="Orejas M."/>
            <person name="Ortiz-Castellanos L."/>
            <person name="Pisabarro A.G."/>
            <person name="Rodriguez-Romero J."/>
            <person name="Ruiz-Herrera J."/>
            <person name="Ruiz-Vazquez R."/>
            <person name="Sanz C."/>
            <person name="Schackwitz W."/>
            <person name="Schmutz J."/>
            <person name="Shahriari M."/>
            <person name="Shelest E."/>
            <person name="Silva-Franco F."/>
            <person name="Soanes D."/>
            <person name="Syed K."/>
            <person name="Tagua V.G."/>
            <person name="Talbot N.J."/>
            <person name="Thon M."/>
            <person name="De vries R.P."/>
            <person name="Wiebenga A."/>
            <person name="Yadav J.S."/>
            <person name="Braun E.L."/>
            <person name="Baker S."/>
            <person name="Garre V."/>
            <person name="Horwitz B."/>
            <person name="Torres-Martinez S."/>
            <person name="Idnurm A."/>
            <person name="Herrera-Estrella A."/>
            <person name="Gabaldon T."/>
            <person name="Grigoriev I.V."/>
        </authorList>
    </citation>
    <scope>NUCLEOTIDE SEQUENCE [LARGE SCALE GENOMIC DNA]</scope>
    <source>
        <strain evidence="8">NRRL 1555(-)</strain>
    </source>
</reference>
<evidence type="ECO:0000256" key="2">
    <source>
        <dbReference type="ARBA" id="ARBA00005453"/>
    </source>
</evidence>
<dbReference type="RefSeq" id="XP_018286452.1">
    <property type="nucleotide sequence ID" value="XM_018437023.1"/>
</dbReference>
<evidence type="ECO:0000313" key="7">
    <source>
        <dbReference type="EMBL" id="OAD68412.1"/>
    </source>
</evidence>
<evidence type="ECO:0000256" key="4">
    <source>
        <dbReference type="ARBA" id="ARBA00022946"/>
    </source>
</evidence>
<evidence type="ECO:0000256" key="1">
    <source>
        <dbReference type="ARBA" id="ARBA00004443"/>
    </source>
</evidence>
<evidence type="ECO:0000256" key="3">
    <source>
        <dbReference type="ARBA" id="ARBA00022792"/>
    </source>
</evidence>
<dbReference type="AlphaFoldDB" id="A0A162TGK3"/>
<keyword evidence="4" id="KW-0809">Transit peptide</keyword>
<evidence type="ECO:0008006" key="9">
    <source>
        <dbReference type="Google" id="ProtNLM"/>
    </source>
</evidence>
<keyword evidence="8" id="KW-1185">Reference proteome</keyword>
<keyword evidence="6" id="KW-0472">Membrane</keyword>
<proteinExistence type="inferred from homology"/>
<dbReference type="InParanoid" id="A0A162TGK3"/>
<protein>
    <recommendedName>
        <fullName evidence="9">Apoptogenic protein 1, mitochondrial</fullName>
    </recommendedName>
</protein>
<comment type="subcellular location">
    <subcellularLocation>
        <location evidence="1">Mitochondrion inner membrane</location>
        <topology evidence="1">Peripheral membrane protein</topology>
        <orientation evidence="1">Matrix side</orientation>
    </subcellularLocation>
</comment>
<dbReference type="Proteomes" id="UP000077315">
    <property type="component" value="Unassembled WGS sequence"/>
</dbReference>
<dbReference type="OrthoDB" id="6246201at2759"/>
<dbReference type="GeneID" id="28997929"/>
<evidence type="ECO:0000256" key="6">
    <source>
        <dbReference type="ARBA" id="ARBA00023136"/>
    </source>
</evidence>
<gene>
    <name evidence="7" type="ORF">PHYBLDRAFT_173406</name>
</gene>
<dbReference type="VEuPathDB" id="FungiDB:PHYBLDRAFT_173406"/>
<keyword evidence="3" id="KW-0999">Mitochondrion inner membrane</keyword>
<evidence type="ECO:0000313" key="8">
    <source>
        <dbReference type="Proteomes" id="UP000077315"/>
    </source>
</evidence>
<dbReference type="GO" id="GO:0005743">
    <property type="term" value="C:mitochondrial inner membrane"/>
    <property type="evidence" value="ECO:0007669"/>
    <property type="project" value="UniProtKB-SubCell"/>
</dbReference>
<sequence>MKAIVHSLQKAALAIPMRSGVITRTMSSCPEKKHDWMLRPVEADMIGTPDPVSNLRPVKYYIPQNESEQDKEWRLIQQSADEFNQNFWTTNNAMFVHAKAEYESQLNARGKEVTPEELSIFYKDFLNKAYQRQMEYNRQWWKINIGLIYPGFKAAIRSLSKTSSQKSVERKGTGFWEKSFD</sequence>
<dbReference type="Pfam" id="PF10231">
    <property type="entry name" value="COA8"/>
    <property type="match status" value="1"/>
</dbReference>
<organism evidence="7 8">
    <name type="scientific">Phycomyces blakesleeanus (strain ATCC 8743b / DSM 1359 / FGSC 10004 / NBRC 33097 / NRRL 1555)</name>
    <dbReference type="NCBI Taxonomy" id="763407"/>
    <lineage>
        <taxon>Eukaryota</taxon>
        <taxon>Fungi</taxon>
        <taxon>Fungi incertae sedis</taxon>
        <taxon>Mucoromycota</taxon>
        <taxon>Mucoromycotina</taxon>
        <taxon>Mucoromycetes</taxon>
        <taxon>Mucorales</taxon>
        <taxon>Phycomycetaceae</taxon>
        <taxon>Phycomyces</taxon>
    </lineage>
</organism>
<accession>A0A162TGK3</accession>
<dbReference type="PANTHER" id="PTHR31107:SF2">
    <property type="entry name" value="CYTOCHROME C OXIDASE ASSEMBLY FACTOR 8"/>
    <property type="match status" value="1"/>
</dbReference>
<comment type="similarity">
    <text evidence="2">Belongs to the COA8 family.</text>
</comment>
<name>A0A162TGK3_PHYB8</name>
<dbReference type="InterPro" id="IPR018796">
    <property type="entry name" value="COA8"/>
</dbReference>
<dbReference type="EMBL" id="KV440995">
    <property type="protein sequence ID" value="OAD68412.1"/>
    <property type="molecule type" value="Genomic_DNA"/>
</dbReference>
<dbReference type="PANTHER" id="PTHR31107">
    <property type="entry name" value="APOPTOGENIC PROTEIN 1, MITOCHONDRIAL"/>
    <property type="match status" value="1"/>
</dbReference>
<evidence type="ECO:0000256" key="5">
    <source>
        <dbReference type="ARBA" id="ARBA00023128"/>
    </source>
</evidence>